<feature type="region of interest" description="Disordered" evidence="1">
    <location>
        <begin position="309"/>
        <end position="334"/>
    </location>
</feature>
<dbReference type="EMBL" id="RWJN01000187">
    <property type="protein sequence ID" value="TCD65322.1"/>
    <property type="molecule type" value="Genomic_DNA"/>
</dbReference>
<dbReference type="Pfam" id="PF20151">
    <property type="entry name" value="DUF6533"/>
    <property type="match status" value="1"/>
</dbReference>
<feature type="transmembrane region" description="Helical" evidence="2">
    <location>
        <begin position="91"/>
        <end position="110"/>
    </location>
</feature>
<dbReference type="AlphaFoldDB" id="A0A4R0RD85"/>
<organism evidence="4 5">
    <name type="scientific">Steccherinum ochraceum</name>
    <dbReference type="NCBI Taxonomy" id="92696"/>
    <lineage>
        <taxon>Eukaryota</taxon>
        <taxon>Fungi</taxon>
        <taxon>Dikarya</taxon>
        <taxon>Basidiomycota</taxon>
        <taxon>Agaricomycotina</taxon>
        <taxon>Agaricomycetes</taxon>
        <taxon>Polyporales</taxon>
        <taxon>Steccherinaceae</taxon>
        <taxon>Steccherinum</taxon>
    </lineage>
</organism>
<evidence type="ECO:0000313" key="4">
    <source>
        <dbReference type="EMBL" id="TCD65322.1"/>
    </source>
</evidence>
<feature type="transmembrane region" description="Helical" evidence="2">
    <location>
        <begin position="116"/>
        <end position="137"/>
    </location>
</feature>
<dbReference type="InterPro" id="IPR045340">
    <property type="entry name" value="DUF6533"/>
</dbReference>
<feature type="transmembrane region" description="Helical" evidence="2">
    <location>
        <begin position="248"/>
        <end position="266"/>
    </location>
</feature>
<reference evidence="4 5" key="1">
    <citation type="submission" date="2018-11" db="EMBL/GenBank/DDBJ databases">
        <title>Genome assembly of Steccherinum ochraceum LE-BIN_3174, the white-rot fungus of the Steccherinaceae family (The Residual Polyporoid clade, Polyporales, Basidiomycota).</title>
        <authorList>
            <person name="Fedorova T.V."/>
            <person name="Glazunova O.A."/>
            <person name="Landesman E.O."/>
            <person name="Moiseenko K.V."/>
            <person name="Psurtseva N.V."/>
            <person name="Savinova O.S."/>
            <person name="Shakhova N.V."/>
            <person name="Tyazhelova T.V."/>
            <person name="Vasina D.V."/>
        </authorList>
    </citation>
    <scope>NUCLEOTIDE SEQUENCE [LARGE SCALE GENOMIC DNA]</scope>
    <source>
        <strain evidence="4 5">LE-BIN_3174</strain>
    </source>
</reference>
<feature type="domain" description="DUF6533" evidence="3">
    <location>
        <begin position="8"/>
        <end position="50"/>
    </location>
</feature>
<gene>
    <name evidence="4" type="ORF">EIP91_002808</name>
</gene>
<evidence type="ECO:0000259" key="3">
    <source>
        <dbReference type="Pfam" id="PF20151"/>
    </source>
</evidence>
<keyword evidence="2" id="KW-1133">Transmembrane helix</keyword>
<feature type="transmembrane region" description="Helical" evidence="2">
    <location>
        <begin position="6"/>
        <end position="26"/>
    </location>
</feature>
<comment type="caution">
    <text evidence="4">The sequence shown here is derived from an EMBL/GenBank/DDBJ whole genome shotgun (WGS) entry which is preliminary data.</text>
</comment>
<dbReference type="OrthoDB" id="2743517at2759"/>
<sequence length="334" mass="36085">MNQTELFYIAVAPLCLVAYDTVLTFPREAECIWRRRLGPVSVIFTSQRWVLVLDGVVNLSRPTRLSAHNSVIQMCAEQLPRCKAQLISDHVFAVLGMLGTAAFSTLRIWAIWDNAVIPTAAVFFTSMFLPAVNIYAYSAARSFTIVNGICLENNALTPTLSAQTQATISAMAHAARSAAVVSDLLVLALTWVKTAGIWRESLNIRGFKPTFTVLLLRDGSVYFGMLLLLNVVALLLDSIQTNFDGSTAFIAIVNAVTANLVARFILDLRSISVSAEGSGPMSSIRFDIGSLAGNLDAVVDAEVSGLVDAPIDTGGKQRQDADGSTDPNNDRQRV</sequence>
<evidence type="ECO:0000256" key="1">
    <source>
        <dbReference type="SAM" id="MobiDB-lite"/>
    </source>
</evidence>
<evidence type="ECO:0000256" key="2">
    <source>
        <dbReference type="SAM" id="Phobius"/>
    </source>
</evidence>
<keyword evidence="2" id="KW-0812">Transmembrane</keyword>
<dbReference type="Proteomes" id="UP000292702">
    <property type="component" value="Unassembled WGS sequence"/>
</dbReference>
<evidence type="ECO:0000313" key="5">
    <source>
        <dbReference type="Proteomes" id="UP000292702"/>
    </source>
</evidence>
<accession>A0A4R0RD85</accession>
<proteinExistence type="predicted"/>
<keyword evidence="2" id="KW-0472">Membrane</keyword>
<name>A0A4R0RD85_9APHY</name>
<feature type="transmembrane region" description="Helical" evidence="2">
    <location>
        <begin position="214"/>
        <end position="236"/>
    </location>
</feature>
<protein>
    <recommendedName>
        <fullName evidence="3">DUF6533 domain-containing protein</fullName>
    </recommendedName>
</protein>
<keyword evidence="5" id="KW-1185">Reference proteome</keyword>